<sequence length="609" mass="67492">MLQQIRDRSQSMAAKVIVGAVIVTLALFGIESLVGLFSQSNDSVAEVNGEPISPQAVEMQVQRAIRSGQVPPGQERQLRNQVIDQLITQQLLDQYAERGGLYISDAQVDRTIVNRPEFQDQDGNFSADIFRNRLNSAGYTPQSFRQQLQQDLLRQQIQQGLTVSEFMLPSERDRLGTLRNQQRSFRYHTLSRDDLSTPVSVDEQAIQAYYDQYRNQFQRPEQVKLNYVILDQAALAADVEVSDQALRSAYAERKAQAPRRISHIMVSFGEQRTKAQARQRLQQVRERLQAGESFAQLANEYSDDTTTSGKGGALGVINRGFFGEEFENAAFSLEQGQVSDIVETDNGLHLLKATGIELPAFDEMRDELRKQVAMAKAQARFNELAQRLIDESFAAEDLASVADDLGLELQSSDWVSRGDVSGVLAEPGVMDAAFQPDVLEEGYNSDVIELDDQRRMVLRVADHREATTLPLEDVRAQVRARVEAEAVQQALSERAAELAAALKAGRQPAIDWQVVESVTRRSVDASVPDAVVTQAFRLPRPSSSEEATYGKADTQQGVALIALDSVSAGEAAGDGSTDRDVVLAERLRVQAAIQGLLQSLRDEAEIQRQ</sequence>
<keyword evidence="6 12" id="KW-0472">Membrane</keyword>
<keyword evidence="11" id="KW-0697">Rotamase</keyword>
<gene>
    <name evidence="14" type="primary">ppiD</name>
    <name evidence="14" type="ORF">GCM10023342_00350</name>
</gene>
<dbReference type="InterPro" id="IPR000297">
    <property type="entry name" value="PPIase_PpiC"/>
</dbReference>
<dbReference type="PANTHER" id="PTHR47529">
    <property type="entry name" value="PEPTIDYL-PROLYL CIS-TRANS ISOMERASE D"/>
    <property type="match status" value="1"/>
</dbReference>
<dbReference type="InterPro" id="IPR023058">
    <property type="entry name" value="PPIase_PpiC_CS"/>
</dbReference>
<keyword evidence="4 12" id="KW-0812">Transmembrane</keyword>
<evidence type="ECO:0000313" key="15">
    <source>
        <dbReference type="Proteomes" id="UP001500074"/>
    </source>
</evidence>
<evidence type="ECO:0000313" key="14">
    <source>
        <dbReference type="EMBL" id="GAA5169083.1"/>
    </source>
</evidence>
<keyword evidence="15" id="KW-1185">Reference proteome</keyword>
<keyword evidence="5 12" id="KW-1133">Transmembrane helix</keyword>
<proteinExistence type="inferred from homology"/>
<evidence type="ECO:0000256" key="11">
    <source>
        <dbReference type="PROSITE-ProRule" id="PRU00278"/>
    </source>
</evidence>
<feature type="transmembrane region" description="Helical" evidence="12">
    <location>
        <begin position="12"/>
        <end position="37"/>
    </location>
</feature>
<evidence type="ECO:0000256" key="7">
    <source>
        <dbReference type="ARBA" id="ARBA00023186"/>
    </source>
</evidence>
<dbReference type="Proteomes" id="UP001500074">
    <property type="component" value="Unassembled WGS sequence"/>
</dbReference>
<evidence type="ECO:0000256" key="6">
    <source>
        <dbReference type="ARBA" id="ARBA00023136"/>
    </source>
</evidence>
<feature type="domain" description="PpiC" evidence="13">
    <location>
        <begin position="256"/>
        <end position="355"/>
    </location>
</feature>
<dbReference type="SUPFAM" id="SSF54534">
    <property type="entry name" value="FKBP-like"/>
    <property type="match status" value="1"/>
</dbReference>
<evidence type="ECO:0000256" key="8">
    <source>
        <dbReference type="ARBA" id="ARBA00038408"/>
    </source>
</evidence>
<keyword evidence="3" id="KW-0997">Cell inner membrane</keyword>
<dbReference type="PANTHER" id="PTHR47529:SF1">
    <property type="entry name" value="PERIPLASMIC CHAPERONE PPID"/>
    <property type="match status" value="1"/>
</dbReference>
<dbReference type="InterPro" id="IPR046357">
    <property type="entry name" value="PPIase_dom_sf"/>
</dbReference>
<evidence type="ECO:0000256" key="12">
    <source>
        <dbReference type="SAM" id="Phobius"/>
    </source>
</evidence>
<comment type="similarity">
    <text evidence="8">Belongs to the PpiD chaperone family.</text>
</comment>
<protein>
    <recommendedName>
        <fullName evidence="9">Periplasmic chaperone PpiD</fullName>
    </recommendedName>
    <alternativeName>
        <fullName evidence="10">Periplasmic folding chaperone</fullName>
    </alternativeName>
</protein>
<dbReference type="InterPro" id="IPR027304">
    <property type="entry name" value="Trigger_fact/SurA_dom_sf"/>
</dbReference>
<dbReference type="Gene3D" id="3.10.50.40">
    <property type="match status" value="1"/>
</dbReference>
<evidence type="ECO:0000256" key="1">
    <source>
        <dbReference type="ARBA" id="ARBA00004382"/>
    </source>
</evidence>
<reference evidence="15" key="1">
    <citation type="journal article" date="2019" name="Int. J. Syst. Evol. Microbiol.">
        <title>The Global Catalogue of Microorganisms (GCM) 10K type strain sequencing project: providing services to taxonomists for standard genome sequencing and annotation.</title>
        <authorList>
            <consortium name="The Broad Institute Genomics Platform"/>
            <consortium name="The Broad Institute Genome Sequencing Center for Infectious Disease"/>
            <person name="Wu L."/>
            <person name="Ma J."/>
        </authorList>
    </citation>
    <scope>NUCLEOTIDE SEQUENCE [LARGE SCALE GENOMIC DNA]</scope>
    <source>
        <strain evidence="15">JCM 18472</strain>
    </source>
</reference>
<evidence type="ECO:0000256" key="4">
    <source>
        <dbReference type="ARBA" id="ARBA00022692"/>
    </source>
</evidence>
<dbReference type="GO" id="GO:0016853">
    <property type="term" value="F:isomerase activity"/>
    <property type="evidence" value="ECO:0007669"/>
    <property type="project" value="UniProtKB-KW"/>
</dbReference>
<dbReference type="PROSITE" id="PS01096">
    <property type="entry name" value="PPIC_PPIASE_1"/>
    <property type="match status" value="1"/>
</dbReference>
<evidence type="ECO:0000259" key="13">
    <source>
        <dbReference type="PROSITE" id="PS50198"/>
    </source>
</evidence>
<dbReference type="RefSeq" id="WP_031383760.1">
    <property type="nucleotide sequence ID" value="NZ_BAABKI010000002.1"/>
</dbReference>
<evidence type="ECO:0000256" key="3">
    <source>
        <dbReference type="ARBA" id="ARBA00022519"/>
    </source>
</evidence>
<dbReference type="Pfam" id="PF00639">
    <property type="entry name" value="Rotamase"/>
    <property type="match status" value="1"/>
</dbReference>
<organism evidence="14 15">
    <name type="scientific">Modicisalibacter zincidurans</name>
    <dbReference type="NCBI Taxonomy" id="1178777"/>
    <lineage>
        <taxon>Bacteria</taxon>
        <taxon>Pseudomonadati</taxon>
        <taxon>Pseudomonadota</taxon>
        <taxon>Gammaproteobacteria</taxon>
        <taxon>Oceanospirillales</taxon>
        <taxon>Halomonadaceae</taxon>
        <taxon>Modicisalibacter</taxon>
    </lineage>
</organism>
<dbReference type="InterPro" id="IPR052029">
    <property type="entry name" value="PpiD_chaperone"/>
</dbReference>
<name>A0ABP9QYD9_9GAMM</name>
<comment type="subcellular location">
    <subcellularLocation>
        <location evidence="1">Cell inner membrane</location>
        <topology evidence="1">Single-pass type II membrane protein</topology>
        <orientation evidence="1">Periplasmic side</orientation>
    </subcellularLocation>
</comment>
<evidence type="ECO:0000256" key="9">
    <source>
        <dbReference type="ARBA" id="ARBA00040743"/>
    </source>
</evidence>
<accession>A0ABP9QYD9</accession>
<evidence type="ECO:0000256" key="5">
    <source>
        <dbReference type="ARBA" id="ARBA00022989"/>
    </source>
</evidence>
<evidence type="ECO:0000256" key="10">
    <source>
        <dbReference type="ARBA" id="ARBA00042775"/>
    </source>
</evidence>
<dbReference type="SUPFAM" id="SSF109998">
    <property type="entry name" value="Triger factor/SurA peptide-binding domain-like"/>
    <property type="match status" value="1"/>
</dbReference>
<dbReference type="EMBL" id="BAABKI010000002">
    <property type="protein sequence ID" value="GAA5169083.1"/>
    <property type="molecule type" value="Genomic_DNA"/>
</dbReference>
<keyword evidence="7" id="KW-0143">Chaperone</keyword>
<evidence type="ECO:0000256" key="2">
    <source>
        <dbReference type="ARBA" id="ARBA00022475"/>
    </source>
</evidence>
<dbReference type="Gene3D" id="1.10.4030.10">
    <property type="entry name" value="Porin chaperone SurA, peptide-binding domain"/>
    <property type="match status" value="1"/>
</dbReference>
<dbReference type="PROSITE" id="PS50198">
    <property type="entry name" value="PPIC_PPIASE_2"/>
    <property type="match status" value="1"/>
</dbReference>
<keyword evidence="11 14" id="KW-0413">Isomerase</keyword>
<comment type="caution">
    <text evidence="14">The sequence shown here is derived from an EMBL/GenBank/DDBJ whole genome shotgun (WGS) entry which is preliminary data.</text>
</comment>
<dbReference type="Pfam" id="PF13624">
    <property type="entry name" value="SurA_N_3"/>
    <property type="match status" value="1"/>
</dbReference>
<keyword evidence="2" id="KW-1003">Cell membrane</keyword>